<dbReference type="PANTHER" id="PTHR48228:SF6">
    <property type="entry name" value="L-CARNITINE COA-TRANSFERASE"/>
    <property type="match status" value="1"/>
</dbReference>
<keyword evidence="1" id="KW-0808">Transferase</keyword>
<dbReference type="GO" id="GO:0016740">
    <property type="term" value="F:transferase activity"/>
    <property type="evidence" value="ECO:0007669"/>
    <property type="project" value="UniProtKB-KW"/>
</dbReference>
<organism evidence="2">
    <name type="scientific">marine metagenome</name>
    <dbReference type="NCBI Taxonomy" id="408172"/>
    <lineage>
        <taxon>unclassified sequences</taxon>
        <taxon>metagenomes</taxon>
        <taxon>ecological metagenomes</taxon>
    </lineage>
</organism>
<dbReference type="Gene3D" id="3.40.50.10540">
    <property type="entry name" value="Crotonobetainyl-coa:carnitine coa-transferase, domain 1"/>
    <property type="match status" value="1"/>
</dbReference>
<dbReference type="AlphaFoldDB" id="A0A381VZ95"/>
<dbReference type="Gene3D" id="3.30.1540.10">
    <property type="entry name" value="formyl-coa transferase, domain 3"/>
    <property type="match status" value="1"/>
</dbReference>
<proteinExistence type="predicted"/>
<dbReference type="Pfam" id="PF02515">
    <property type="entry name" value="CoA_transf_3"/>
    <property type="match status" value="1"/>
</dbReference>
<gene>
    <name evidence="2" type="ORF">METZ01_LOCUS98265</name>
</gene>
<accession>A0A381VZ95</accession>
<dbReference type="EMBL" id="UINC01010187">
    <property type="protein sequence ID" value="SVA45411.1"/>
    <property type="molecule type" value="Genomic_DNA"/>
</dbReference>
<reference evidence="2" key="1">
    <citation type="submission" date="2018-05" db="EMBL/GenBank/DDBJ databases">
        <authorList>
            <person name="Lanie J.A."/>
            <person name="Ng W.-L."/>
            <person name="Kazmierczak K.M."/>
            <person name="Andrzejewski T.M."/>
            <person name="Davidsen T.M."/>
            <person name="Wayne K.J."/>
            <person name="Tettelin H."/>
            <person name="Glass J.I."/>
            <person name="Rusch D."/>
            <person name="Podicherti R."/>
            <person name="Tsui H.-C.T."/>
            <person name="Winkler M.E."/>
        </authorList>
    </citation>
    <scope>NUCLEOTIDE SEQUENCE</scope>
</reference>
<evidence type="ECO:0008006" key="3">
    <source>
        <dbReference type="Google" id="ProtNLM"/>
    </source>
</evidence>
<dbReference type="SUPFAM" id="SSF89796">
    <property type="entry name" value="CoA-transferase family III (CaiB/BaiF)"/>
    <property type="match status" value="1"/>
</dbReference>
<sequence>MILPLHGVRVLDLSWIIAGPTATRFMAMMGAEVIKVGSFRRPDPSYSGPAFHSYNQSKSYVSINLSSEKGVELVKELASLSDVVVENFATGVMERRGLGYDELVSANPTIIMISSSGVGHTGPKKDQVAYGSLLQHYTGWNSQSGHPGGEPIKGGLWADPWVGMELAMITTACLSYRAAKGPGQYVDFSMAEALIETMPISVLHEQMAGTPKLPNGNDDEYDILSDVFSCKGDDEWIAVSVSTRDQWDSLCELLDAPGLKSGDITEKSIISEMKNLVSKWSARLGDFDAASILQGKGIQSGPSWDVSRVYRDEFLKERNYMVEMKTSDGNLRYMPGVPWWFDDTSSPLIKAAPELGQDNHNVFKELLGLSGRKYDVLTDSGVLG</sequence>
<evidence type="ECO:0000313" key="2">
    <source>
        <dbReference type="EMBL" id="SVA45411.1"/>
    </source>
</evidence>
<dbReference type="InterPro" id="IPR044855">
    <property type="entry name" value="CoA-Trfase_III_dom3_sf"/>
</dbReference>
<dbReference type="InterPro" id="IPR050509">
    <property type="entry name" value="CoA-transferase_III"/>
</dbReference>
<evidence type="ECO:0000256" key="1">
    <source>
        <dbReference type="ARBA" id="ARBA00022679"/>
    </source>
</evidence>
<dbReference type="InterPro" id="IPR023606">
    <property type="entry name" value="CoA-Trfase_III_dom_1_sf"/>
</dbReference>
<dbReference type="InterPro" id="IPR003673">
    <property type="entry name" value="CoA-Trfase_fam_III"/>
</dbReference>
<dbReference type="PANTHER" id="PTHR48228">
    <property type="entry name" value="SUCCINYL-COA--D-CITRAMALATE COA-TRANSFERASE"/>
    <property type="match status" value="1"/>
</dbReference>
<name>A0A381VZ95_9ZZZZ</name>
<protein>
    <recommendedName>
        <fullName evidence="3">CoA transferase</fullName>
    </recommendedName>
</protein>